<dbReference type="RefSeq" id="WP_231335451.1">
    <property type="nucleotide sequence ID" value="NZ_CP059572.1"/>
</dbReference>
<dbReference type="EMBL" id="CP059572">
    <property type="protein sequence ID" value="QXJ22237.1"/>
    <property type="molecule type" value="Genomic_DNA"/>
</dbReference>
<reference evidence="2" key="1">
    <citation type="submission" date="2020-07" db="EMBL/GenBank/DDBJ databases">
        <authorList>
            <person name="Tarantini F.S."/>
            <person name="Hong K.W."/>
            <person name="Chan K.G."/>
        </authorList>
    </citation>
    <scope>NUCLEOTIDE SEQUENCE</scope>
    <source>
        <strain evidence="2">32-07</strain>
    </source>
</reference>
<keyword evidence="1" id="KW-0732">Signal</keyword>
<dbReference type="Proteomes" id="UP001049518">
    <property type="component" value="Chromosome"/>
</dbReference>
<sequence length="285" mass="29359">MAAALVVTAAVTIVGSSSSAAPSTAVPAYGVRVPHRLADLEMVRGSGQVLPSEARTARCPQGKQPLGGGFELPEGHSVAASFPIADSGWQVRARSDTGDTAPFDMTWYAMCATPSPGYRVVKLTATVPNQQGVGGLTCSTISAPYEYMANVGADAKGPTAALISNDMWTNPSSAITYASASGARSDADAVEIDLYAICIKVFDGSTDWYGQAWSSHPNGDGPTWTCPAGKSSVGVTFNGNGYLTSSEPHATSSGNWRLTGVNPSGPDYGIKGGIVCAPLNTSPWF</sequence>
<evidence type="ECO:0008006" key="4">
    <source>
        <dbReference type="Google" id="ProtNLM"/>
    </source>
</evidence>
<feature type="signal peptide" evidence="1">
    <location>
        <begin position="1"/>
        <end position="20"/>
    </location>
</feature>
<feature type="chain" id="PRO_5047074342" description="Secreted protein" evidence="1">
    <location>
        <begin position="21"/>
        <end position="285"/>
    </location>
</feature>
<protein>
    <recommendedName>
        <fullName evidence="4">Secreted protein</fullName>
    </recommendedName>
</protein>
<organism evidence="2 3">
    <name type="scientific">Actinomadura graeca</name>
    <dbReference type="NCBI Taxonomy" id="2750812"/>
    <lineage>
        <taxon>Bacteria</taxon>
        <taxon>Bacillati</taxon>
        <taxon>Actinomycetota</taxon>
        <taxon>Actinomycetes</taxon>
        <taxon>Streptosporangiales</taxon>
        <taxon>Thermomonosporaceae</taxon>
        <taxon>Actinomadura</taxon>
    </lineage>
</organism>
<evidence type="ECO:0000313" key="3">
    <source>
        <dbReference type="Proteomes" id="UP001049518"/>
    </source>
</evidence>
<evidence type="ECO:0000256" key="1">
    <source>
        <dbReference type="SAM" id="SignalP"/>
    </source>
</evidence>
<gene>
    <name evidence="2" type="ORF">AGRA3207_003207</name>
</gene>
<proteinExistence type="predicted"/>
<evidence type="ECO:0000313" key="2">
    <source>
        <dbReference type="EMBL" id="QXJ22237.1"/>
    </source>
</evidence>
<keyword evidence="3" id="KW-1185">Reference proteome</keyword>
<name>A0ABX8QWY0_9ACTN</name>
<accession>A0ABX8QWY0</accession>